<feature type="transmembrane region" description="Helical" evidence="6">
    <location>
        <begin position="233"/>
        <end position="253"/>
    </location>
</feature>
<dbReference type="GO" id="GO:0005886">
    <property type="term" value="C:plasma membrane"/>
    <property type="evidence" value="ECO:0007669"/>
    <property type="project" value="UniProtKB-SubCell"/>
</dbReference>
<keyword evidence="3 6" id="KW-0812">Transmembrane</keyword>
<gene>
    <name evidence="8" type="ORF">UFOPK1399_00737</name>
</gene>
<dbReference type="AlphaFoldDB" id="A0A6J6B810"/>
<evidence type="ECO:0000256" key="1">
    <source>
        <dbReference type="ARBA" id="ARBA00004651"/>
    </source>
</evidence>
<sequence length="264" mass="29305">MRQTLIASLFFLVPALIIVNEGFTFEKLALKSIHLSGDRTSARSKLHEIGFEGEVAYENFRLKQLTYSALFSFPLALISMATGKSLTGTAFLIFVIVIPVIIYFEFALTKKLQSHRLRLESDFPGVIEMMTLALSAGETPLSVLERISTRGSGPLVNEFSKVVTDVREGITFSNSLDSMSRRVQSNTLRRFVDALVIAITRGAPLIEVLHSHAREARDSERNRVLAAAAKSEISMMIPVVFLILPISILFALWPSLSNLNLFNS</sequence>
<evidence type="ECO:0000259" key="7">
    <source>
        <dbReference type="Pfam" id="PF00482"/>
    </source>
</evidence>
<dbReference type="PANTHER" id="PTHR35007:SF2">
    <property type="entry name" value="PILUS ASSEMBLE PROTEIN"/>
    <property type="match status" value="1"/>
</dbReference>
<keyword evidence="2" id="KW-1003">Cell membrane</keyword>
<feature type="transmembrane region" description="Helical" evidence="6">
    <location>
        <begin position="6"/>
        <end position="25"/>
    </location>
</feature>
<evidence type="ECO:0000256" key="3">
    <source>
        <dbReference type="ARBA" id="ARBA00022692"/>
    </source>
</evidence>
<feature type="transmembrane region" description="Helical" evidence="6">
    <location>
        <begin position="89"/>
        <end position="108"/>
    </location>
</feature>
<keyword evidence="5 6" id="KW-0472">Membrane</keyword>
<evidence type="ECO:0000256" key="5">
    <source>
        <dbReference type="ARBA" id="ARBA00023136"/>
    </source>
</evidence>
<comment type="subcellular location">
    <subcellularLocation>
        <location evidence="1">Cell membrane</location>
        <topology evidence="1">Multi-pass membrane protein</topology>
    </subcellularLocation>
</comment>
<organism evidence="8">
    <name type="scientific">freshwater metagenome</name>
    <dbReference type="NCBI Taxonomy" id="449393"/>
    <lineage>
        <taxon>unclassified sequences</taxon>
        <taxon>metagenomes</taxon>
        <taxon>ecological metagenomes</taxon>
    </lineage>
</organism>
<reference evidence="8" key="1">
    <citation type="submission" date="2020-05" db="EMBL/GenBank/DDBJ databases">
        <authorList>
            <person name="Chiriac C."/>
            <person name="Salcher M."/>
            <person name="Ghai R."/>
            <person name="Kavagutti S V."/>
        </authorList>
    </citation>
    <scope>NUCLEOTIDE SEQUENCE</scope>
</reference>
<dbReference type="PANTHER" id="PTHR35007">
    <property type="entry name" value="INTEGRAL MEMBRANE PROTEIN-RELATED"/>
    <property type="match status" value="1"/>
</dbReference>
<protein>
    <submittedName>
        <fullName evidence="8">Unannotated protein</fullName>
    </submittedName>
</protein>
<accession>A0A6J6B810</accession>
<proteinExistence type="predicted"/>
<dbReference type="InterPro" id="IPR018076">
    <property type="entry name" value="T2SS_GspF_dom"/>
</dbReference>
<evidence type="ECO:0000256" key="2">
    <source>
        <dbReference type="ARBA" id="ARBA00022475"/>
    </source>
</evidence>
<feature type="domain" description="Type II secretion system protein GspF" evidence="7">
    <location>
        <begin position="128"/>
        <end position="250"/>
    </location>
</feature>
<dbReference type="EMBL" id="CAEZSD010000082">
    <property type="protein sequence ID" value="CAB4535242.1"/>
    <property type="molecule type" value="Genomic_DNA"/>
</dbReference>
<keyword evidence="4 6" id="KW-1133">Transmembrane helix</keyword>
<dbReference type="Pfam" id="PF00482">
    <property type="entry name" value="T2SSF"/>
    <property type="match status" value="1"/>
</dbReference>
<name>A0A6J6B810_9ZZZZ</name>
<evidence type="ECO:0000256" key="6">
    <source>
        <dbReference type="SAM" id="Phobius"/>
    </source>
</evidence>
<evidence type="ECO:0000313" key="8">
    <source>
        <dbReference type="EMBL" id="CAB4535242.1"/>
    </source>
</evidence>
<evidence type="ECO:0000256" key="4">
    <source>
        <dbReference type="ARBA" id="ARBA00022989"/>
    </source>
</evidence>